<name>A0A175YLM0_DAUCS</name>
<evidence type="ECO:0000256" key="1">
    <source>
        <dbReference type="ARBA" id="ARBA00008668"/>
    </source>
</evidence>
<dbReference type="OMA" id="VWISIVQ"/>
<dbReference type="InterPro" id="IPR013830">
    <property type="entry name" value="SGNH_hydro"/>
</dbReference>
<dbReference type="Gramene" id="KZM83732">
    <property type="protein sequence ID" value="KZM83732"/>
    <property type="gene ID" value="DCAR_028846"/>
</dbReference>
<gene>
    <name evidence="4" type="ORF">DCAR_0830448</name>
</gene>
<dbReference type="PANTHER" id="PTHR14209:SF10">
    <property type="entry name" value="SGNH HYDROLASE-TYPE ESTERASE DOMAIN-CONTAINING PROTEIN"/>
    <property type="match status" value="1"/>
</dbReference>
<dbReference type="Gene3D" id="3.40.50.1110">
    <property type="entry name" value="SGNH hydrolase"/>
    <property type="match status" value="1"/>
</dbReference>
<dbReference type="KEGG" id="dcr:108197368"/>
<dbReference type="SUPFAM" id="SSF52266">
    <property type="entry name" value="SGNH hydrolase"/>
    <property type="match status" value="1"/>
</dbReference>
<dbReference type="CDD" id="cd01838">
    <property type="entry name" value="Isoamyl_acetate_hydrolase_like"/>
    <property type="match status" value="1"/>
</dbReference>
<dbReference type="PANTHER" id="PTHR14209">
    <property type="entry name" value="ISOAMYL ACETATE-HYDROLYZING ESTERASE 1"/>
    <property type="match status" value="1"/>
</dbReference>
<dbReference type="FunFam" id="3.40.50.1110:FF:000002">
    <property type="entry name" value="isoamyl acetate-hydrolyzing esterase 1 homolog"/>
    <property type="match status" value="1"/>
</dbReference>
<evidence type="ECO:0000313" key="4">
    <source>
        <dbReference type="EMBL" id="WOH10971.1"/>
    </source>
</evidence>
<dbReference type="Pfam" id="PF13472">
    <property type="entry name" value="Lipase_GDSL_2"/>
    <property type="match status" value="1"/>
</dbReference>
<dbReference type="Proteomes" id="UP000077755">
    <property type="component" value="Chromosome 8"/>
</dbReference>
<dbReference type="InterPro" id="IPR045136">
    <property type="entry name" value="Iah1-like"/>
</dbReference>
<accession>A0A175YLM0</accession>
<dbReference type="EMBL" id="CP093350">
    <property type="protein sequence ID" value="WOH10971.1"/>
    <property type="molecule type" value="Genomic_DNA"/>
</dbReference>
<reference evidence="4" key="2">
    <citation type="submission" date="2022-03" db="EMBL/GenBank/DDBJ databases">
        <title>Draft title - Genomic analysis of global carrot germplasm unveils the trajectory of domestication and the origin of high carotenoid orange carrot.</title>
        <authorList>
            <person name="Iorizzo M."/>
            <person name="Ellison S."/>
            <person name="Senalik D."/>
            <person name="Macko-Podgorni A."/>
            <person name="Grzebelus D."/>
            <person name="Bostan H."/>
            <person name="Rolling W."/>
            <person name="Curaba J."/>
            <person name="Simon P."/>
        </authorList>
    </citation>
    <scope>NUCLEOTIDE SEQUENCE</scope>
    <source>
        <tissue evidence="4">Leaf</tissue>
    </source>
</reference>
<proteinExistence type="inferred from homology"/>
<protein>
    <recommendedName>
        <fullName evidence="3">SGNH hydrolase-type esterase domain-containing protein</fullName>
    </recommendedName>
</protein>
<dbReference type="OrthoDB" id="671439at2759"/>
<dbReference type="InterPro" id="IPR036514">
    <property type="entry name" value="SGNH_hydro_sf"/>
</dbReference>
<comment type="similarity">
    <text evidence="1">Belongs to the 'GDSL' lipolytic enzyme family.</text>
</comment>
<evidence type="ECO:0000313" key="5">
    <source>
        <dbReference type="Proteomes" id="UP000077755"/>
    </source>
</evidence>
<organism evidence="4 5">
    <name type="scientific">Daucus carota subsp. sativus</name>
    <name type="common">Carrot</name>
    <dbReference type="NCBI Taxonomy" id="79200"/>
    <lineage>
        <taxon>Eukaryota</taxon>
        <taxon>Viridiplantae</taxon>
        <taxon>Streptophyta</taxon>
        <taxon>Embryophyta</taxon>
        <taxon>Tracheophyta</taxon>
        <taxon>Spermatophyta</taxon>
        <taxon>Magnoliopsida</taxon>
        <taxon>eudicotyledons</taxon>
        <taxon>Gunneridae</taxon>
        <taxon>Pentapetalae</taxon>
        <taxon>asterids</taxon>
        <taxon>campanulids</taxon>
        <taxon>Apiales</taxon>
        <taxon>Apiaceae</taxon>
        <taxon>Apioideae</taxon>
        <taxon>Scandiceae</taxon>
        <taxon>Daucinae</taxon>
        <taxon>Daucus</taxon>
        <taxon>Daucus sect. Daucus</taxon>
    </lineage>
</organism>
<evidence type="ECO:0000259" key="3">
    <source>
        <dbReference type="Pfam" id="PF13472"/>
    </source>
</evidence>
<evidence type="ECO:0000256" key="2">
    <source>
        <dbReference type="ARBA" id="ARBA00022801"/>
    </source>
</evidence>
<feature type="domain" description="SGNH hydrolase-type esterase" evidence="3">
    <location>
        <begin position="11"/>
        <end position="197"/>
    </location>
</feature>
<reference evidence="4" key="1">
    <citation type="journal article" date="2016" name="Nat. Genet.">
        <title>A high-quality carrot genome assembly provides new insights into carotenoid accumulation and asterid genome evolution.</title>
        <authorList>
            <person name="Iorizzo M."/>
            <person name="Ellison S."/>
            <person name="Senalik D."/>
            <person name="Zeng P."/>
            <person name="Satapoomin P."/>
            <person name="Huang J."/>
            <person name="Bowman M."/>
            <person name="Iovene M."/>
            <person name="Sanseverino W."/>
            <person name="Cavagnaro P."/>
            <person name="Yildiz M."/>
            <person name="Macko-Podgorni A."/>
            <person name="Moranska E."/>
            <person name="Grzebelus E."/>
            <person name="Grzebelus D."/>
            <person name="Ashrafi H."/>
            <person name="Zheng Z."/>
            <person name="Cheng S."/>
            <person name="Spooner D."/>
            <person name="Van Deynze A."/>
            <person name="Simon P."/>
        </authorList>
    </citation>
    <scope>NUCLEOTIDE SEQUENCE</scope>
    <source>
        <tissue evidence="4">Leaf</tissue>
    </source>
</reference>
<sequence>MVGGERPKFVLFGSSIVQYAFNNNGWASILADLYSRKADIVLRGYAGWNSRRALQVLDKVFPKTASVQPDLAIVYFGGNDSSKPHPSGLGPHVPLPEYVENMKKIALHVKSLSDKTRVIFLTSPPVNETQYCNFFGVRFGWQNRTNELSGVYAKACVDMCKELDIQVIDLWSVLQKQSDFLSTCFTDGIHLSPVGSKIVADEILRVLEETDWEPNLHWQFLPTEFDEDSPYDHLAPDGKSTLNVSDLDFYRENNWDEAKQKSDDLMEHGVCKI</sequence>
<dbReference type="AlphaFoldDB" id="A0A175YLM0"/>
<keyword evidence="2" id="KW-0378">Hydrolase</keyword>
<dbReference type="GO" id="GO:0016787">
    <property type="term" value="F:hydrolase activity"/>
    <property type="evidence" value="ECO:0007669"/>
    <property type="project" value="UniProtKB-KW"/>
</dbReference>
<keyword evidence="5" id="KW-1185">Reference proteome</keyword>